<dbReference type="GO" id="GO:0006310">
    <property type="term" value="P:DNA recombination"/>
    <property type="evidence" value="ECO:0007669"/>
    <property type="project" value="UniProtKB-KW"/>
</dbReference>
<name>A0A397TM16_9GLOM</name>
<dbReference type="GO" id="GO:0015074">
    <property type="term" value="P:DNA integration"/>
    <property type="evidence" value="ECO:0007669"/>
    <property type="project" value="InterPro"/>
</dbReference>
<dbReference type="InterPro" id="IPR011010">
    <property type="entry name" value="DNA_brk_join_enz"/>
</dbReference>
<gene>
    <name evidence="3" type="ORF">C1645_815905</name>
</gene>
<dbReference type="STRING" id="658196.A0A397TM16"/>
<dbReference type="Proteomes" id="UP000265703">
    <property type="component" value="Unassembled WGS sequence"/>
</dbReference>
<dbReference type="InterPro" id="IPR013762">
    <property type="entry name" value="Integrase-like_cat_sf"/>
</dbReference>
<protein>
    <recommendedName>
        <fullName evidence="5">Tyr recombinase domain-containing protein</fullName>
    </recommendedName>
</protein>
<dbReference type="GO" id="GO:0003677">
    <property type="term" value="F:DNA binding"/>
    <property type="evidence" value="ECO:0007669"/>
    <property type="project" value="InterPro"/>
</dbReference>
<organism evidence="3 4">
    <name type="scientific">Glomus cerebriforme</name>
    <dbReference type="NCBI Taxonomy" id="658196"/>
    <lineage>
        <taxon>Eukaryota</taxon>
        <taxon>Fungi</taxon>
        <taxon>Fungi incertae sedis</taxon>
        <taxon>Mucoromycota</taxon>
        <taxon>Glomeromycotina</taxon>
        <taxon>Glomeromycetes</taxon>
        <taxon>Glomerales</taxon>
        <taxon>Glomeraceae</taxon>
        <taxon>Glomus</taxon>
    </lineage>
</organism>
<evidence type="ECO:0000256" key="2">
    <source>
        <dbReference type="SAM" id="Phobius"/>
    </source>
</evidence>
<accession>A0A397TM16</accession>
<evidence type="ECO:0008006" key="5">
    <source>
        <dbReference type="Google" id="ProtNLM"/>
    </source>
</evidence>
<feature type="transmembrane region" description="Helical" evidence="2">
    <location>
        <begin position="307"/>
        <end position="324"/>
    </location>
</feature>
<sequence length="340" mass="40239">MGKKNRRIACTFNNSFSGVQTVASLINKDSITNNVQDVAQEKASYYHEKVKVKNTEKSTKSWTMNFEEFCAKADYFVFLTEFNNVFQLQKQIVKYISTIKKKYDSEYKASSVKQAVDALNRYLLYHSSIPHINLHDKYMFPNLYNILHGKLRNLQEHEFDIQFYLSKRSPSADKNFYLQPNPYWITGSWYRTAYVRKNRLNKFMQNISCETQIDIPIELLSNHSGCKTATQILQNQEVPEQAIMQLTGHKSIQEVWTYKKINESQQFNTLNTLIDIMDNKLYSEQNNINNNINNNHSISKKNPFRKFLQIQFLIIVTFQIFLFISKNNILRCYIFNNYYI</sequence>
<keyword evidence="1" id="KW-0233">DNA recombination</keyword>
<dbReference type="PANTHER" id="PTHR21446:SF12">
    <property type="entry name" value="POTASSIUM CHANNEL TETRAMERIZATION DOMAIN CONTAINING 1"/>
    <property type="match status" value="1"/>
</dbReference>
<dbReference type="InterPro" id="IPR052787">
    <property type="entry name" value="MAVS"/>
</dbReference>
<evidence type="ECO:0000313" key="4">
    <source>
        <dbReference type="Proteomes" id="UP000265703"/>
    </source>
</evidence>
<dbReference type="AlphaFoldDB" id="A0A397TM16"/>
<keyword evidence="2" id="KW-0812">Transmembrane</keyword>
<reference evidence="3 4" key="1">
    <citation type="submission" date="2018-06" db="EMBL/GenBank/DDBJ databases">
        <title>Comparative genomics reveals the genomic features of Rhizophagus irregularis, R. cerebriforme, R. diaphanum and Gigaspora rosea, and their symbiotic lifestyle signature.</title>
        <authorList>
            <person name="Morin E."/>
            <person name="San Clemente H."/>
            <person name="Chen E.C.H."/>
            <person name="De La Providencia I."/>
            <person name="Hainaut M."/>
            <person name="Kuo A."/>
            <person name="Kohler A."/>
            <person name="Murat C."/>
            <person name="Tang N."/>
            <person name="Roy S."/>
            <person name="Loubradou J."/>
            <person name="Henrissat B."/>
            <person name="Grigoriev I.V."/>
            <person name="Corradi N."/>
            <person name="Roux C."/>
            <person name="Martin F.M."/>
        </authorList>
    </citation>
    <scope>NUCLEOTIDE SEQUENCE [LARGE SCALE GENOMIC DNA]</scope>
    <source>
        <strain evidence="3 4">DAOM 227022</strain>
    </source>
</reference>
<dbReference type="PANTHER" id="PTHR21446">
    <property type="entry name" value="DUF3504 DOMAIN-CONTAINING PROTEIN"/>
    <property type="match status" value="1"/>
</dbReference>
<dbReference type="EMBL" id="QKYT01000051">
    <property type="protein sequence ID" value="RIA96081.1"/>
    <property type="molecule type" value="Genomic_DNA"/>
</dbReference>
<dbReference type="OrthoDB" id="2445412at2759"/>
<evidence type="ECO:0000313" key="3">
    <source>
        <dbReference type="EMBL" id="RIA96081.1"/>
    </source>
</evidence>
<keyword evidence="4" id="KW-1185">Reference proteome</keyword>
<proteinExistence type="predicted"/>
<dbReference type="SUPFAM" id="SSF56349">
    <property type="entry name" value="DNA breaking-rejoining enzymes"/>
    <property type="match status" value="1"/>
</dbReference>
<evidence type="ECO:0000256" key="1">
    <source>
        <dbReference type="ARBA" id="ARBA00023172"/>
    </source>
</evidence>
<keyword evidence="2" id="KW-0472">Membrane</keyword>
<comment type="caution">
    <text evidence="3">The sequence shown here is derived from an EMBL/GenBank/DDBJ whole genome shotgun (WGS) entry which is preliminary data.</text>
</comment>
<keyword evidence="2" id="KW-1133">Transmembrane helix</keyword>
<dbReference type="Gene3D" id="1.10.443.10">
    <property type="entry name" value="Intergrase catalytic core"/>
    <property type="match status" value="1"/>
</dbReference>